<gene>
    <name evidence="1" type="ORF">K4A83_14765</name>
</gene>
<protein>
    <recommendedName>
        <fullName evidence="3">Transposase</fullName>
    </recommendedName>
</protein>
<reference evidence="1 2" key="1">
    <citation type="submission" date="2021-08" db="EMBL/GenBank/DDBJ databases">
        <title>Draft genome sequence of Spirulina subsalsa with high tolerance to salinity and hype-accumulation of phycocyanin.</title>
        <authorList>
            <person name="Pei H."/>
            <person name="Jiang L."/>
        </authorList>
    </citation>
    <scope>NUCLEOTIDE SEQUENCE [LARGE SCALE GENOMIC DNA]</scope>
    <source>
        <strain evidence="1 2">FACHB-351</strain>
    </source>
</reference>
<comment type="caution">
    <text evidence="1">The sequence shown here is derived from an EMBL/GenBank/DDBJ whole genome shotgun (WGS) entry which is preliminary data.</text>
</comment>
<dbReference type="EMBL" id="JAIHOM010000076">
    <property type="protein sequence ID" value="MCW6037527.1"/>
    <property type="molecule type" value="Genomic_DNA"/>
</dbReference>
<dbReference type="RefSeq" id="WP_265265386.1">
    <property type="nucleotide sequence ID" value="NZ_JAIHOM010000076.1"/>
</dbReference>
<proteinExistence type="predicted"/>
<dbReference type="Proteomes" id="UP001526426">
    <property type="component" value="Unassembled WGS sequence"/>
</dbReference>
<evidence type="ECO:0008006" key="3">
    <source>
        <dbReference type="Google" id="ProtNLM"/>
    </source>
</evidence>
<name>A0ABT3L8P4_9CYAN</name>
<evidence type="ECO:0000313" key="2">
    <source>
        <dbReference type="Proteomes" id="UP001526426"/>
    </source>
</evidence>
<accession>A0ABT3L8P4</accession>
<sequence length="72" mass="7762">GKLSAQLLQIVLPSSPIIHPISNGFVADELNCPDRFVDCPNLLGFAVGFKLKYNHGYILPSGIKSRPGRTGL</sequence>
<evidence type="ECO:0000313" key="1">
    <source>
        <dbReference type="EMBL" id="MCW6037527.1"/>
    </source>
</evidence>
<keyword evidence="2" id="KW-1185">Reference proteome</keyword>
<feature type="non-terminal residue" evidence="1">
    <location>
        <position position="1"/>
    </location>
</feature>
<organism evidence="1 2">
    <name type="scientific">Spirulina subsalsa FACHB-351</name>
    <dbReference type="NCBI Taxonomy" id="234711"/>
    <lineage>
        <taxon>Bacteria</taxon>
        <taxon>Bacillati</taxon>
        <taxon>Cyanobacteriota</taxon>
        <taxon>Cyanophyceae</taxon>
        <taxon>Spirulinales</taxon>
        <taxon>Spirulinaceae</taxon>
        <taxon>Spirulina</taxon>
    </lineage>
</organism>